<evidence type="ECO:0000256" key="2">
    <source>
        <dbReference type="SAM" id="Phobius"/>
    </source>
</evidence>
<keyword evidence="2" id="KW-1133">Transmembrane helix</keyword>
<feature type="region of interest" description="Disordered" evidence="1">
    <location>
        <begin position="57"/>
        <end position="90"/>
    </location>
</feature>
<evidence type="ECO:0000256" key="1">
    <source>
        <dbReference type="SAM" id="MobiDB-lite"/>
    </source>
</evidence>
<dbReference type="InterPro" id="IPR025645">
    <property type="entry name" value="DUF4349"/>
</dbReference>
<proteinExistence type="predicted"/>
<feature type="domain" description="DUF4349" evidence="3">
    <location>
        <begin position="96"/>
        <end position="305"/>
    </location>
</feature>
<reference evidence="4 5" key="1">
    <citation type="submission" date="2019-01" db="EMBL/GenBank/DDBJ databases">
        <title>Nocardioides guangzhouensis sp. nov., an actinobacterium isolated from soil.</title>
        <authorList>
            <person name="Fu Y."/>
            <person name="Cai Y."/>
            <person name="Lin Z."/>
            <person name="Chen P."/>
        </authorList>
    </citation>
    <scope>NUCLEOTIDE SEQUENCE [LARGE SCALE GENOMIC DNA]</scope>
    <source>
        <strain evidence="4 5">130</strain>
    </source>
</reference>
<feature type="transmembrane region" description="Helical" evidence="2">
    <location>
        <begin position="284"/>
        <end position="306"/>
    </location>
</feature>
<evidence type="ECO:0000313" key="5">
    <source>
        <dbReference type="Proteomes" id="UP000295198"/>
    </source>
</evidence>
<evidence type="ECO:0000313" key="4">
    <source>
        <dbReference type="EMBL" id="RYP85532.1"/>
    </source>
</evidence>
<name>A0A4Q4ZC56_9ACTN</name>
<comment type="caution">
    <text evidence="4">The sequence shown here is derived from an EMBL/GenBank/DDBJ whole genome shotgun (WGS) entry which is preliminary data.</text>
</comment>
<dbReference type="OrthoDB" id="186919at2"/>
<gene>
    <name evidence="4" type="ORF">EKO23_12290</name>
</gene>
<sequence length="324" mass="33908">MPPPTTAVRRVPVTCPACQTGCREPAGPRSRPTPMRAALVIAPTLLLAALVSGCSGGSSSDAGGDGGSVAAETADSAGGSGDRPTPARRTAVRTEAVIYTASVELHSDDVAKARLDVLAITDRYRGEVAEEETASGEQGSLAHARLVLRVPSEDYPEAKRDVEQVAEFGSSTGGREDVTTQVIDNESRIRAQTRGVRRLEQLIGRADDLSEVIALENQLTRRQADLDSLKQQQAYLTGQVAMATITVNIEADDPAGTDDRRAGGFLAGLEDGWHGLTGLVTGTLTAVGLLLPFAVLFGLLGVPAWLATRAVRRRRAPGAPPEAG</sequence>
<dbReference type="EMBL" id="SDKM01000016">
    <property type="protein sequence ID" value="RYP85532.1"/>
    <property type="molecule type" value="Genomic_DNA"/>
</dbReference>
<organism evidence="4 5">
    <name type="scientific">Nocardioides guangzhouensis</name>
    <dbReference type="NCBI Taxonomy" id="2497878"/>
    <lineage>
        <taxon>Bacteria</taxon>
        <taxon>Bacillati</taxon>
        <taxon>Actinomycetota</taxon>
        <taxon>Actinomycetes</taxon>
        <taxon>Propionibacteriales</taxon>
        <taxon>Nocardioidaceae</taxon>
        <taxon>Nocardioides</taxon>
    </lineage>
</organism>
<evidence type="ECO:0000259" key="3">
    <source>
        <dbReference type="Pfam" id="PF14257"/>
    </source>
</evidence>
<keyword evidence="5" id="KW-1185">Reference proteome</keyword>
<keyword evidence="2" id="KW-0472">Membrane</keyword>
<accession>A0A4Q4ZC56</accession>
<dbReference type="AlphaFoldDB" id="A0A4Q4ZC56"/>
<dbReference type="Proteomes" id="UP000295198">
    <property type="component" value="Unassembled WGS sequence"/>
</dbReference>
<dbReference type="Pfam" id="PF14257">
    <property type="entry name" value="DUF4349"/>
    <property type="match status" value="1"/>
</dbReference>
<keyword evidence="2" id="KW-0812">Transmembrane</keyword>
<protein>
    <submittedName>
        <fullName evidence="4">DUF4349 domain-containing protein</fullName>
    </submittedName>
</protein>